<dbReference type="AlphaFoldDB" id="A0A2V0QD32"/>
<proteinExistence type="predicted"/>
<name>A0A2V0QD32_PSESF</name>
<evidence type="ECO:0000313" key="1">
    <source>
        <dbReference type="EMBL" id="GBH11073.1"/>
    </source>
</evidence>
<accession>A0A2V0QD32</accession>
<organism evidence="1 2">
    <name type="scientific">Pseudomonas syringae pv. actinidiae</name>
    <dbReference type="NCBI Taxonomy" id="103796"/>
    <lineage>
        <taxon>Bacteria</taxon>
        <taxon>Pseudomonadati</taxon>
        <taxon>Pseudomonadota</taxon>
        <taxon>Gammaproteobacteria</taxon>
        <taxon>Pseudomonadales</taxon>
        <taxon>Pseudomonadaceae</taxon>
        <taxon>Pseudomonas</taxon>
        <taxon>Pseudomonas syringae</taxon>
    </lineage>
</organism>
<dbReference type="EMBL" id="BGJZ01000219">
    <property type="protein sequence ID" value="GBH11073.1"/>
    <property type="molecule type" value="Genomic_DNA"/>
</dbReference>
<gene>
    <name evidence="1" type="ORF">KPSA1_04504</name>
</gene>
<sequence>MRRAWCSGYSSESSIISVPSGSVMQAMSVLLVKVINNEYYVLLGFGSVSGVPKGAKPDTQLITRL</sequence>
<comment type="caution">
    <text evidence="1">The sequence shown here is derived from an EMBL/GenBank/DDBJ whole genome shotgun (WGS) entry which is preliminary data.</text>
</comment>
<protein>
    <submittedName>
        <fullName evidence="1">Uncharacterized protein</fullName>
    </submittedName>
</protein>
<evidence type="ECO:0000313" key="2">
    <source>
        <dbReference type="Proteomes" id="UP000247480"/>
    </source>
</evidence>
<reference evidence="1 2" key="1">
    <citation type="submission" date="2018-04" db="EMBL/GenBank/DDBJ databases">
        <title>Draft genome sequence of Pseudomonas syringae pv. actinidiae biovar 1 strains isolated from kiwifruit in Kagawa prefecture.</title>
        <authorList>
            <person name="Tabuchi M."/>
            <person name="Saito M."/>
            <person name="Fujiwara S."/>
            <person name="Sasa N."/>
            <person name="Akimitsu K."/>
            <person name="Gomi K."/>
            <person name="Konishi-Sugita S."/>
            <person name="Hamano K."/>
            <person name="Kataoka I."/>
        </authorList>
    </citation>
    <scope>NUCLEOTIDE SEQUENCE [LARGE SCALE GENOMIC DNA]</scope>
    <source>
        <strain evidence="1 2">MAFF212206</strain>
    </source>
</reference>
<dbReference type="Proteomes" id="UP000247480">
    <property type="component" value="Unassembled WGS sequence"/>
</dbReference>